<name>A0AAN8AM18_ELEMC</name>
<accession>A0AAN8AM18</accession>
<keyword evidence="3" id="KW-1185">Reference proteome</keyword>
<feature type="signal peptide" evidence="1">
    <location>
        <begin position="1"/>
        <end position="25"/>
    </location>
</feature>
<dbReference type="Gene3D" id="1.20.1250.10">
    <property type="match status" value="1"/>
</dbReference>
<reference evidence="2 3" key="1">
    <citation type="journal article" date="2023" name="Genes (Basel)">
        <title>Chromosome-Level Genome Assembly and Circadian Gene Repertoire of the Patagonia Blennie Eleginops maclovinus-The Closest Ancestral Proxy of Antarctic Cryonotothenioids.</title>
        <authorList>
            <person name="Cheng C.C."/>
            <person name="Rivera-Colon A.G."/>
            <person name="Minhas B.F."/>
            <person name="Wilson L."/>
            <person name="Rayamajhi N."/>
            <person name="Vargas-Chacoff L."/>
            <person name="Catchen J.M."/>
        </authorList>
    </citation>
    <scope>NUCLEOTIDE SEQUENCE [LARGE SCALE GENOMIC DNA]</scope>
    <source>
        <strain evidence="2">JMC-PN-2008</strain>
    </source>
</reference>
<dbReference type="EMBL" id="JAUZQC010000014">
    <property type="protein sequence ID" value="KAK5859943.1"/>
    <property type="molecule type" value="Genomic_DNA"/>
</dbReference>
<comment type="caution">
    <text evidence="2">The sequence shown here is derived from an EMBL/GenBank/DDBJ whole genome shotgun (WGS) entry which is preliminary data.</text>
</comment>
<sequence length="196" mass="21850">MPLIQLYFTPALLLLVLTCPQVSQSMPVMVKGPVTDSWVFYAQILLHNITDALTKDNLFSGINCSQQSVKLNMETVTPSVCTPKGTTCSGIAKTEFDQNLCLTHIEKDLHHYYTFLAAQPDPNGSLAPTLSSLREFIENSFTLPLPGQLAETTEEVPPESQYNKRLNLCKVLKGFQLRSITINRVLSYMKSGEHTK</sequence>
<dbReference type="SUPFAM" id="SSF47266">
    <property type="entry name" value="4-helical cytokines"/>
    <property type="match status" value="1"/>
</dbReference>
<keyword evidence="1" id="KW-0732">Signal</keyword>
<dbReference type="AlphaFoldDB" id="A0AAN8AM18"/>
<organism evidence="2 3">
    <name type="scientific">Eleginops maclovinus</name>
    <name type="common">Patagonian blennie</name>
    <name type="synonym">Eleginus maclovinus</name>
    <dbReference type="NCBI Taxonomy" id="56733"/>
    <lineage>
        <taxon>Eukaryota</taxon>
        <taxon>Metazoa</taxon>
        <taxon>Chordata</taxon>
        <taxon>Craniata</taxon>
        <taxon>Vertebrata</taxon>
        <taxon>Euteleostomi</taxon>
        <taxon>Actinopterygii</taxon>
        <taxon>Neopterygii</taxon>
        <taxon>Teleostei</taxon>
        <taxon>Neoteleostei</taxon>
        <taxon>Acanthomorphata</taxon>
        <taxon>Eupercaria</taxon>
        <taxon>Perciformes</taxon>
        <taxon>Notothenioidei</taxon>
        <taxon>Eleginopidae</taxon>
        <taxon>Eleginops</taxon>
    </lineage>
</organism>
<dbReference type="InterPro" id="IPR009079">
    <property type="entry name" value="4_helix_cytokine-like_core"/>
</dbReference>
<gene>
    <name evidence="2" type="ORF">PBY51_021459</name>
</gene>
<proteinExistence type="predicted"/>
<reference evidence="2 3" key="2">
    <citation type="journal article" date="2023" name="Mol. Biol. Evol.">
        <title>Genomics of Secondarily Temperate Adaptation in the Only Non-Antarctic Icefish.</title>
        <authorList>
            <person name="Rivera-Colon A.G."/>
            <person name="Rayamajhi N."/>
            <person name="Minhas B.F."/>
            <person name="Madrigal G."/>
            <person name="Bilyk K.T."/>
            <person name="Yoon V."/>
            <person name="Hune M."/>
            <person name="Gregory S."/>
            <person name="Cheng C.H.C."/>
            <person name="Catchen J.M."/>
        </authorList>
    </citation>
    <scope>NUCLEOTIDE SEQUENCE [LARGE SCALE GENOMIC DNA]</scope>
    <source>
        <strain evidence="2">JMC-PN-2008</strain>
    </source>
</reference>
<evidence type="ECO:0008006" key="4">
    <source>
        <dbReference type="Google" id="ProtNLM"/>
    </source>
</evidence>
<evidence type="ECO:0000313" key="3">
    <source>
        <dbReference type="Proteomes" id="UP001346869"/>
    </source>
</evidence>
<protein>
    <recommendedName>
        <fullName evidence="4">IL-12A</fullName>
    </recommendedName>
</protein>
<feature type="chain" id="PRO_5043002108" description="IL-12A" evidence="1">
    <location>
        <begin position="26"/>
        <end position="196"/>
    </location>
</feature>
<dbReference type="Proteomes" id="UP001346869">
    <property type="component" value="Unassembled WGS sequence"/>
</dbReference>
<evidence type="ECO:0000256" key="1">
    <source>
        <dbReference type="SAM" id="SignalP"/>
    </source>
</evidence>
<evidence type="ECO:0000313" key="2">
    <source>
        <dbReference type="EMBL" id="KAK5859943.1"/>
    </source>
</evidence>